<comment type="caution">
    <text evidence="2">The sequence shown here is derived from an EMBL/GenBank/DDBJ whole genome shotgun (WGS) entry which is preliminary data.</text>
</comment>
<keyword evidence="1" id="KW-0472">Membrane</keyword>
<accession>A0ABD7V1A4</accession>
<sequence length="253" mass="27046">MDATSSATPGRADSGGVRIESAAHRAAGDYSARMTMFGEAGTGPRFSGPLLRAVGSFAFVMLCGIVGPIFLVCYFVFDLPETGWMLWTGLGITALDVLVGLGVASLAYQGRARAERLRATGVRGVAEVLSVGQTGVQINDEPLMSLRLRIGGSDVVPFEVGTRKVIPHYRQPLLYRRRLAVLVDAETQEFEIDWDATEKLVMGDGAGGVVVGPTNSGGRSAADRLASPDELRASGVLTDDEYRRARQRIVDEL</sequence>
<dbReference type="Proteomes" id="UP000360750">
    <property type="component" value="Unassembled WGS sequence"/>
</dbReference>
<evidence type="ECO:0000256" key="1">
    <source>
        <dbReference type="SAM" id="Phobius"/>
    </source>
</evidence>
<evidence type="ECO:0000313" key="3">
    <source>
        <dbReference type="Proteomes" id="UP000360750"/>
    </source>
</evidence>
<keyword evidence="1" id="KW-0812">Transmembrane</keyword>
<protein>
    <recommendedName>
        <fullName evidence="4">SHOCT domain-containing protein</fullName>
    </recommendedName>
</protein>
<organism evidence="2 3">
    <name type="scientific">Gordonia paraffinivorans</name>
    <dbReference type="NCBI Taxonomy" id="175628"/>
    <lineage>
        <taxon>Bacteria</taxon>
        <taxon>Bacillati</taxon>
        <taxon>Actinomycetota</taxon>
        <taxon>Actinomycetes</taxon>
        <taxon>Mycobacteriales</taxon>
        <taxon>Gordoniaceae</taxon>
        <taxon>Gordonia</taxon>
    </lineage>
</organism>
<reference evidence="2 3" key="1">
    <citation type="submission" date="2019-02" db="EMBL/GenBank/DDBJ databases">
        <authorList>
            <consortium name="Pathogen Informatics"/>
        </authorList>
    </citation>
    <scope>NUCLEOTIDE SEQUENCE [LARGE SCALE GENOMIC DNA]</scope>
    <source>
        <strain evidence="2 3">3012STDY6756503</strain>
    </source>
</reference>
<name>A0ABD7V1A4_9ACTN</name>
<evidence type="ECO:0008006" key="4">
    <source>
        <dbReference type="Google" id="ProtNLM"/>
    </source>
</evidence>
<evidence type="ECO:0000313" key="2">
    <source>
        <dbReference type="EMBL" id="VFA88112.1"/>
    </source>
</evidence>
<dbReference type="AlphaFoldDB" id="A0ABD7V1A4"/>
<gene>
    <name evidence="2" type="ORF">NCTC8139_01654</name>
</gene>
<dbReference type="EMBL" id="CAACYD010000006">
    <property type="protein sequence ID" value="VFA88112.1"/>
    <property type="molecule type" value="Genomic_DNA"/>
</dbReference>
<feature type="transmembrane region" description="Helical" evidence="1">
    <location>
        <begin position="83"/>
        <end position="108"/>
    </location>
</feature>
<proteinExistence type="predicted"/>
<keyword evidence="1" id="KW-1133">Transmembrane helix</keyword>
<feature type="transmembrane region" description="Helical" evidence="1">
    <location>
        <begin position="54"/>
        <end position="77"/>
    </location>
</feature>